<reference evidence="2 3" key="1">
    <citation type="submission" date="2017-10" db="EMBL/GenBank/DDBJ databases">
        <title>Comparative genomics in systemic dimorphic fungi from Ajellomycetaceae.</title>
        <authorList>
            <person name="Munoz J.F."/>
            <person name="Mcewen J.G."/>
            <person name="Clay O.K."/>
            <person name="Cuomo C.A."/>
        </authorList>
    </citation>
    <scope>NUCLEOTIDE SEQUENCE [LARGE SCALE GENOMIC DNA]</scope>
    <source>
        <strain evidence="2 3">UAMH7299</strain>
    </source>
</reference>
<feature type="region of interest" description="Disordered" evidence="1">
    <location>
        <begin position="1"/>
        <end position="34"/>
    </location>
</feature>
<dbReference type="EMBL" id="PDNA01000160">
    <property type="protein sequence ID" value="PGH08471.1"/>
    <property type="molecule type" value="Genomic_DNA"/>
</dbReference>
<feature type="compositionally biased region" description="Acidic residues" evidence="1">
    <location>
        <begin position="155"/>
        <end position="166"/>
    </location>
</feature>
<feature type="compositionally biased region" description="Basic and acidic residues" evidence="1">
    <location>
        <begin position="139"/>
        <end position="149"/>
    </location>
</feature>
<organism evidence="2 3">
    <name type="scientific">Polytolypa hystricis (strain UAMH7299)</name>
    <dbReference type="NCBI Taxonomy" id="1447883"/>
    <lineage>
        <taxon>Eukaryota</taxon>
        <taxon>Fungi</taxon>
        <taxon>Dikarya</taxon>
        <taxon>Ascomycota</taxon>
        <taxon>Pezizomycotina</taxon>
        <taxon>Eurotiomycetes</taxon>
        <taxon>Eurotiomycetidae</taxon>
        <taxon>Onygenales</taxon>
        <taxon>Onygenales incertae sedis</taxon>
        <taxon>Polytolypa</taxon>
    </lineage>
</organism>
<evidence type="ECO:0000256" key="1">
    <source>
        <dbReference type="SAM" id="MobiDB-lite"/>
    </source>
</evidence>
<feature type="region of interest" description="Disordered" evidence="1">
    <location>
        <begin position="252"/>
        <end position="321"/>
    </location>
</feature>
<feature type="region of interest" description="Disordered" evidence="1">
    <location>
        <begin position="139"/>
        <end position="221"/>
    </location>
</feature>
<feature type="compositionally biased region" description="Pro residues" evidence="1">
    <location>
        <begin position="9"/>
        <end position="25"/>
    </location>
</feature>
<dbReference type="AlphaFoldDB" id="A0A2B7XI72"/>
<dbReference type="PANTHER" id="PTHR22705">
    <property type="entry name" value="ZINC FINGER, ZZ DOMAIN CONTAINING 3"/>
    <property type="match status" value="1"/>
</dbReference>
<dbReference type="PANTHER" id="PTHR22705:SF0">
    <property type="entry name" value="ZZ-TYPE ZINC FINGER-CONTAINING PROTEIN 3"/>
    <property type="match status" value="1"/>
</dbReference>
<feature type="compositionally biased region" description="Basic and acidic residues" evidence="1">
    <location>
        <begin position="167"/>
        <end position="185"/>
    </location>
</feature>
<gene>
    <name evidence="2" type="ORF">AJ80_07870</name>
</gene>
<name>A0A2B7XI72_POLH7</name>
<protein>
    <submittedName>
        <fullName evidence="2">Uncharacterized protein</fullName>
    </submittedName>
</protein>
<dbReference type="InterPro" id="IPR037830">
    <property type="entry name" value="ZZZ3"/>
</dbReference>
<dbReference type="Proteomes" id="UP000224634">
    <property type="component" value="Unassembled WGS sequence"/>
</dbReference>
<sequence length="321" mass="34455">MNSNAPENGQPPKPPRTPPQPPYSPVTPVLSHSSLFPLPSPDQIILPPVIPSLSAAVEPRNATATSAAAVPIAPPQPLFTPEPAPIPISESENPDAIALRAALSILQVQKQRALSDIQTLEKLKSSAAQHPEAFAKELVKGNLRSREGDLFNPVADEEEEEEEEEEEVKKENGIAEQKPATEGRNGDGGGGGGGEEAMDIDPQPQPQPLKQPKFPKVPAPQNIVRMPPINWAKYHVIGEPLDKLHDEQRVRPWSGEPRRDSAGMAAALGTGGGGALQHQQQQQPQAVRAPEHFIAAPYRPFVDRLETGQGRTRSGGSKGKK</sequence>
<evidence type="ECO:0000313" key="3">
    <source>
        <dbReference type="Proteomes" id="UP000224634"/>
    </source>
</evidence>
<comment type="caution">
    <text evidence="2">The sequence shown here is derived from an EMBL/GenBank/DDBJ whole genome shotgun (WGS) entry which is preliminary data.</text>
</comment>
<proteinExistence type="predicted"/>
<dbReference type="OrthoDB" id="20473at2759"/>
<feature type="compositionally biased region" description="Gly residues" evidence="1">
    <location>
        <begin position="186"/>
        <end position="195"/>
    </location>
</feature>
<accession>A0A2B7XI72</accession>
<evidence type="ECO:0000313" key="2">
    <source>
        <dbReference type="EMBL" id="PGH08471.1"/>
    </source>
</evidence>
<feature type="compositionally biased region" description="Low complexity" evidence="1">
    <location>
        <begin position="276"/>
        <end position="286"/>
    </location>
</feature>
<feature type="compositionally biased region" description="Basic and acidic residues" evidence="1">
    <location>
        <begin position="252"/>
        <end position="261"/>
    </location>
</feature>
<keyword evidence="3" id="KW-1185">Reference proteome</keyword>